<gene>
    <name evidence="2" type="ORF">OWO01_15345</name>
</gene>
<evidence type="ECO:0000259" key="1">
    <source>
        <dbReference type="Pfam" id="PF18735"/>
    </source>
</evidence>
<dbReference type="Pfam" id="PF18735">
    <property type="entry name" value="HEPN_RiboL-PSP"/>
    <property type="match status" value="1"/>
</dbReference>
<dbReference type="Proteomes" id="UP001084197">
    <property type="component" value="Unassembled WGS sequence"/>
</dbReference>
<organism evidence="2 3">
    <name type="scientific">Natronobacillus azotifigens</name>
    <dbReference type="NCBI Taxonomy" id="472978"/>
    <lineage>
        <taxon>Bacteria</taxon>
        <taxon>Bacillati</taxon>
        <taxon>Bacillota</taxon>
        <taxon>Bacilli</taxon>
        <taxon>Bacillales</taxon>
        <taxon>Bacillaceae</taxon>
        <taxon>Natronobacillus</taxon>
    </lineage>
</organism>
<evidence type="ECO:0000313" key="2">
    <source>
        <dbReference type="EMBL" id="MCZ0704585.1"/>
    </source>
</evidence>
<protein>
    <submittedName>
        <fullName evidence="2">HEPN domain-containing protein</fullName>
    </submittedName>
</protein>
<sequence>MQNFISKYKEFEDNLSTLERYTLFNKNKHEANFREYRDIVYGAIINRGYTLWETFVKDIFYIYFSLKKQDFYENNSIIERYRLHELPSFLFESAILSIDEEKISFDLNKDIVSYTSKNMDINELSKLFKRVDIDIQHKLNNISELKDAVYSFELAFDNGLFHENKTSQALKRLIQERNLVSHYAHVDTFQSIDILLEWIKYYKLLGKNLSKEVCLEFVRTFDQSKKIIGNCKTVLKNNILLVDIYSEIEIDLKTKLYVYSNNSLIDIVIPKSFKVEENEVSSVSEHDKAGIKVETIFEYETNIKKEHKYFVIEGT</sequence>
<reference evidence="2" key="1">
    <citation type="submission" date="2022-11" db="EMBL/GenBank/DDBJ databases">
        <title>WGS of Natronobacillus azotifigens 24KS-1, an anaerobic diazotrophic haloalkaliphile from soda-rich habitats.</title>
        <authorList>
            <person name="Sorokin D.Y."/>
            <person name="Merkel A.Y."/>
        </authorList>
    </citation>
    <scope>NUCLEOTIDE SEQUENCE</scope>
    <source>
        <strain evidence="2">24KS-1</strain>
    </source>
</reference>
<accession>A0A9J6RHI5</accession>
<proteinExistence type="predicted"/>
<dbReference type="EMBL" id="JAPRAT010000045">
    <property type="protein sequence ID" value="MCZ0704585.1"/>
    <property type="molecule type" value="Genomic_DNA"/>
</dbReference>
<keyword evidence="3" id="KW-1185">Reference proteome</keyword>
<dbReference type="AlphaFoldDB" id="A0A9J6RHI5"/>
<name>A0A9J6RHI5_9BACI</name>
<dbReference type="InterPro" id="IPR041519">
    <property type="entry name" value="HEPN_RiboL-PSP"/>
</dbReference>
<feature type="domain" description="RiboL-PSP-HEPN" evidence="1">
    <location>
        <begin position="24"/>
        <end position="213"/>
    </location>
</feature>
<evidence type="ECO:0000313" key="3">
    <source>
        <dbReference type="Proteomes" id="UP001084197"/>
    </source>
</evidence>
<dbReference type="RefSeq" id="WP_268781360.1">
    <property type="nucleotide sequence ID" value="NZ_JAPRAT010000045.1"/>
</dbReference>
<comment type="caution">
    <text evidence="2">The sequence shown here is derived from an EMBL/GenBank/DDBJ whole genome shotgun (WGS) entry which is preliminary data.</text>
</comment>